<feature type="transmembrane region" description="Helical" evidence="1">
    <location>
        <begin position="40"/>
        <end position="57"/>
    </location>
</feature>
<reference evidence="2 3" key="1">
    <citation type="submission" date="2019-09" db="EMBL/GenBank/DDBJ databases">
        <authorList>
            <person name="Dittami M. S."/>
        </authorList>
    </citation>
    <scope>NUCLEOTIDE SEQUENCE [LARGE SCALE GENOMIC DNA]</scope>
    <source>
        <strain evidence="2">SPHINGO391</strain>
    </source>
</reference>
<dbReference type="RefSeq" id="WP_151992022.1">
    <property type="nucleotide sequence ID" value="NZ_LR701528.1"/>
</dbReference>
<dbReference type="Proteomes" id="UP000326857">
    <property type="component" value="Unassembled WGS sequence"/>
</dbReference>
<keyword evidence="1" id="KW-0472">Membrane</keyword>
<evidence type="ECO:0000313" key="2">
    <source>
        <dbReference type="EMBL" id="VVT30574.1"/>
    </source>
</evidence>
<accession>A0A5E8AGW5</accession>
<sequence length="119" mass="13156">MQLILIAAGAIGLIVGSLAAAALFCWLLWYVFRLALHPEWGAPAILILLVLGLVGKLPKSQFLDMTLTFAVVAAVPLWFAGRAWRRQRRQALKRRCEQGVDLQVSEPIEPTEAVLLPQL</sequence>
<feature type="transmembrane region" description="Helical" evidence="1">
    <location>
        <begin position="63"/>
        <end position="84"/>
    </location>
</feature>
<protein>
    <submittedName>
        <fullName evidence="2">Uncharacterized protein</fullName>
    </submittedName>
</protein>
<dbReference type="AlphaFoldDB" id="A0A5E8AGW5"/>
<dbReference type="EMBL" id="CABVLI010000048">
    <property type="protein sequence ID" value="VVT30574.1"/>
    <property type="molecule type" value="Genomic_DNA"/>
</dbReference>
<evidence type="ECO:0000256" key="1">
    <source>
        <dbReference type="SAM" id="Phobius"/>
    </source>
</evidence>
<organism evidence="2 3">
    <name type="scientific">Sphingomonas aurantiaca</name>
    <dbReference type="NCBI Taxonomy" id="185949"/>
    <lineage>
        <taxon>Bacteria</taxon>
        <taxon>Pseudomonadati</taxon>
        <taxon>Pseudomonadota</taxon>
        <taxon>Alphaproteobacteria</taxon>
        <taxon>Sphingomonadales</taxon>
        <taxon>Sphingomonadaceae</taxon>
        <taxon>Sphingomonas</taxon>
    </lineage>
</organism>
<name>A0A5E8AGW5_9SPHN</name>
<evidence type="ECO:0000313" key="3">
    <source>
        <dbReference type="Proteomes" id="UP000326857"/>
    </source>
</evidence>
<gene>
    <name evidence="2" type="ORF">SPHINGO391_520037</name>
</gene>
<proteinExistence type="predicted"/>
<keyword evidence="1" id="KW-1133">Transmembrane helix</keyword>
<keyword evidence="1" id="KW-0812">Transmembrane</keyword>
<feature type="transmembrane region" description="Helical" evidence="1">
    <location>
        <begin position="6"/>
        <end position="28"/>
    </location>
</feature>